<feature type="region of interest" description="Disordered" evidence="1">
    <location>
        <begin position="1"/>
        <end position="23"/>
    </location>
</feature>
<name>A0A645EQA4_9ZZZZ</name>
<protein>
    <submittedName>
        <fullName evidence="2">Uncharacterized protein</fullName>
    </submittedName>
</protein>
<sequence length="127" mass="14158">MVECPLDSVHQQESRDTQEADTRQGKLLRLLGKLSNIAGNCPRRAAGQQGLANQQVEPTDQDVEKWDRPGNRQHHGDKRHQCHQCREREGRTGLHHVFAEEAAKDADRAGRTGVGRSRPGTLLHGTV</sequence>
<proteinExistence type="predicted"/>
<comment type="caution">
    <text evidence="2">The sequence shown here is derived from an EMBL/GenBank/DDBJ whole genome shotgun (WGS) entry which is preliminary data.</text>
</comment>
<feature type="compositionally biased region" description="Basic and acidic residues" evidence="1">
    <location>
        <begin position="10"/>
        <end position="23"/>
    </location>
</feature>
<accession>A0A645EQA4</accession>
<feature type="compositionally biased region" description="Basic residues" evidence="1">
    <location>
        <begin position="71"/>
        <end position="83"/>
    </location>
</feature>
<dbReference type="AlphaFoldDB" id="A0A645EQA4"/>
<feature type="region of interest" description="Disordered" evidence="1">
    <location>
        <begin position="103"/>
        <end position="127"/>
    </location>
</feature>
<reference evidence="2" key="1">
    <citation type="submission" date="2019-08" db="EMBL/GenBank/DDBJ databases">
        <authorList>
            <person name="Kucharzyk K."/>
            <person name="Murdoch R.W."/>
            <person name="Higgins S."/>
            <person name="Loffler F."/>
        </authorList>
    </citation>
    <scope>NUCLEOTIDE SEQUENCE</scope>
</reference>
<evidence type="ECO:0000256" key="1">
    <source>
        <dbReference type="SAM" id="MobiDB-lite"/>
    </source>
</evidence>
<evidence type="ECO:0000313" key="2">
    <source>
        <dbReference type="EMBL" id="MPN04201.1"/>
    </source>
</evidence>
<gene>
    <name evidence="2" type="ORF">SDC9_151437</name>
</gene>
<feature type="region of interest" description="Disordered" evidence="1">
    <location>
        <begin position="41"/>
        <end position="84"/>
    </location>
</feature>
<dbReference type="EMBL" id="VSSQ01050132">
    <property type="protein sequence ID" value="MPN04201.1"/>
    <property type="molecule type" value="Genomic_DNA"/>
</dbReference>
<organism evidence="2">
    <name type="scientific">bioreactor metagenome</name>
    <dbReference type="NCBI Taxonomy" id="1076179"/>
    <lineage>
        <taxon>unclassified sequences</taxon>
        <taxon>metagenomes</taxon>
        <taxon>ecological metagenomes</taxon>
    </lineage>
</organism>